<feature type="transmembrane region" description="Helical" evidence="13">
    <location>
        <begin position="296"/>
        <end position="315"/>
    </location>
</feature>
<keyword evidence="5" id="KW-0677">Repeat</keyword>
<comment type="similarity">
    <text evidence="2 11">Belongs to the mitochondrial carrier (TC 2.A.29) family.</text>
</comment>
<keyword evidence="8" id="KW-0496">Mitochondrion</keyword>
<evidence type="ECO:0000256" key="8">
    <source>
        <dbReference type="ARBA" id="ARBA00023128"/>
    </source>
</evidence>
<keyword evidence="3 11" id="KW-0813">Transport</keyword>
<feature type="region of interest" description="Disordered" evidence="12">
    <location>
        <begin position="1"/>
        <end position="61"/>
    </location>
</feature>
<reference evidence="14 15" key="1">
    <citation type="submission" date="2024-07" db="EMBL/GenBank/DDBJ databases">
        <title>Draft sequence of the Neodothiora populina.</title>
        <authorList>
            <person name="Drown D.D."/>
            <person name="Schuette U.S."/>
            <person name="Buechlein A.B."/>
            <person name="Rusch D.R."/>
            <person name="Winton L.W."/>
            <person name="Adams G.A."/>
        </authorList>
    </citation>
    <scope>NUCLEOTIDE SEQUENCE [LARGE SCALE GENOMIC DNA]</scope>
    <source>
        <strain evidence="14 15">CPC 39397</strain>
    </source>
</reference>
<dbReference type="InterPro" id="IPR002067">
    <property type="entry name" value="MCP"/>
</dbReference>
<evidence type="ECO:0000256" key="1">
    <source>
        <dbReference type="ARBA" id="ARBA00004448"/>
    </source>
</evidence>
<dbReference type="PROSITE" id="PS50920">
    <property type="entry name" value="SOLCAR"/>
    <property type="match status" value="2"/>
</dbReference>
<evidence type="ECO:0000256" key="7">
    <source>
        <dbReference type="ARBA" id="ARBA00022989"/>
    </source>
</evidence>
<dbReference type="InterPro" id="IPR023395">
    <property type="entry name" value="MCP_dom_sf"/>
</dbReference>
<evidence type="ECO:0000313" key="15">
    <source>
        <dbReference type="Proteomes" id="UP001562354"/>
    </source>
</evidence>
<dbReference type="Gene3D" id="1.50.40.10">
    <property type="entry name" value="Mitochondrial carrier domain"/>
    <property type="match status" value="1"/>
</dbReference>
<dbReference type="InterPro" id="IPR050567">
    <property type="entry name" value="Mitochondrial_Carrier"/>
</dbReference>
<evidence type="ECO:0000256" key="4">
    <source>
        <dbReference type="ARBA" id="ARBA00022692"/>
    </source>
</evidence>
<keyword evidence="4 10" id="KW-0812">Transmembrane</keyword>
<dbReference type="PANTHER" id="PTHR45624:SF9">
    <property type="entry name" value="CARRIER PROTEIN, PUTATIVE (AFU_ORTHOLOGUE AFUA_4G06390)-RELATED"/>
    <property type="match status" value="1"/>
</dbReference>
<dbReference type="PRINTS" id="PR00926">
    <property type="entry name" value="MITOCARRIER"/>
</dbReference>
<dbReference type="EMBL" id="JBFMKM010000016">
    <property type="protein sequence ID" value="KAL1296879.1"/>
    <property type="molecule type" value="Genomic_DNA"/>
</dbReference>
<dbReference type="InterPro" id="IPR018108">
    <property type="entry name" value="MCP_transmembrane"/>
</dbReference>
<comment type="caution">
    <text evidence="14">The sequence shown here is derived from an EMBL/GenBank/DDBJ whole genome shotgun (WGS) entry which is preliminary data.</text>
</comment>
<organism evidence="14 15">
    <name type="scientific">Neodothiora populina</name>
    <dbReference type="NCBI Taxonomy" id="2781224"/>
    <lineage>
        <taxon>Eukaryota</taxon>
        <taxon>Fungi</taxon>
        <taxon>Dikarya</taxon>
        <taxon>Ascomycota</taxon>
        <taxon>Pezizomycotina</taxon>
        <taxon>Dothideomycetes</taxon>
        <taxon>Dothideomycetidae</taxon>
        <taxon>Dothideales</taxon>
        <taxon>Dothioraceae</taxon>
        <taxon>Neodothiora</taxon>
    </lineage>
</organism>
<feature type="transmembrane region" description="Helical" evidence="13">
    <location>
        <begin position="190"/>
        <end position="211"/>
    </location>
</feature>
<dbReference type="SUPFAM" id="SSF103506">
    <property type="entry name" value="Mitochondrial carrier"/>
    <property type="match status" value="1"/>
</dbReference>
<keyword evidence="7 13" id="KW-1133">Transmembrane helix</keyword>
<feature type="compositionally biased region" description="Polar residues" evidence="12">
    <location>
        <begin position="35"/>
        <end position="45"/>
    </location>
</feature>
<evidence type="ECO:0008006" key="16">
    <source>
        <dbReference type="Google" id="ProtNLM"/>
    </source>
</evidence>
<evidence type="ECO:0000256" key="13">
    <source>
        <dbReference type="SAM" id="Phobius"/>
    </source>
</evidence>
<evidence type="ECO:0000256" key="6">
    <source>
        <dbReference type="ARBA" id="ARBA00022792"/>
    </source>
</evidence>
<evidence type="ECO:0000313" key="14">
    <source>
        <dbReference type="EMBL" id="KAL1296879.1"/>
    </source>
</evidence>
<evidence type="ECO:0000256" key="5">
    <source>
        <dbReference type="ARBA" id="ARBA00022737"/>
    </source>
</evidence>
<evidence type="ECO:0000256" key="3">
    <source>
        <dbReference type="ARBA" id="ARBA00022448"/>
    </source>
</evidence>
<protein>
    <recommendedName>
        <fullName evidence="16">Mitochondrial carrier protein</fullName>
    </recommendedName>
</protein>
<feature type="repeat" description="Solcar" evidence="10">
    <location>
        <begin position="77"/>
        <end position="158"/>
    </location>
</feature>
<dbReference type="PANTHER" id="PTHR45624">
    <property type="entry name" value="MITOCHONDRIAL BASIC AMINO ACIDS TRANSPORTER-RELATED"/>
    <property type="match status" value="1"/>
</dbReference>
<dbReference type="RefSeq" id="XP_069196561.1">
    <property type="nucleotide sequence ID" value="XM_069344146.1"/>
</dbReference>
<keyword evidence="6" id="KW-0999">Mitochondrion inner membrane</keyword>
<keyword evidence="9 10" id="KW-0472">Membrane</keyword>
<comment type="subcellular location">
    <subcellularLocation>
        <location evidence="1">Mitochondrion inner membrane</location>
        <topology evidence="1">Multi-pass membrane protein</topology>
    </subcellularLocation>
</comment>
<evidence type="ECO:0000256" key="10">
    <source>
        <dbReference type="PROSITE-ProRule" id="PRU00282"/>
    </source>
</evidence>
<keyword evidence="15" id="KW-1185">Reference proteome</keyword>
<gene>
    <name evidence="14" type="ORF">AAFC00_004494</name>
</gene>
<evidence type="ECO:0000256" key="2">
    <source>
        <dbReference type="ARBA" id="ARBA00006375"/>
    </source>
</evidence>
<dbReference type="Pfam" id="PF00153">
    <property type="entry name" value="Mito_carr"/>
    <property type="match status" value="2"/>
</dbReference>
<name>A0ABR3P279_9PEZI</name>
<dbReference type="GeneID" id="95978194"/>
<sequence length="379" mass="41765">MGNNASGPSIQSEKDQAQSHTPRPDSNMDRAMRNHPTTSVMNSTKQDQDTDRPPPVKKKQYSSIMAFRLSDDARSWIKSNRTPIATGIASVSSTLIAYPLDFVKARMQSYNTRFGATAYDAWKHEGIKGMYRGCLTPIYTIAFVRVISFTTFQSSKHFYDDFSKLQFGVSPLDMANAPGQYPNIHTFGCFFFAGCAAGAVIPAFAAPFELLKLKSQLAGKMARDSNAKAGSAKFKTGTWGPALDMIRERGVFSLWKGFGYHLARDTLGTAIYFSVYEAIKQTLANARGNDPTDRRASMLAGGFCGMASWIIIYPIDVKKTLYQKRFLSGEPLKGPSGNKLNYLNAAGYRGLGVSMVRSGVINAMFFPVFESLKRVINAL</sequence>
<dbReference type="Proteomes" id="UP001562354">
    <property type="component" value="Unassembled WGS sequence"/>
</dbReference>
<accession>A0ABR3P279</accession>
<feature type="compositionally biased region" description="Basic and acidic residues" evidence="12">
    <location>
        <begin position="12"/>
        <end position="32"/>
    </location>
</feature>
<feature type="repeat" description="Solcar" evidence="10">
    <location>
        <begin position="185"/>
        <end position="282"/>
    </location>
</feature>
<evidence type="ECO:0000256" key="11">
    <source>
        <dbReference type="RuleBase" id="RU000488"/>
    </source>
</evidence>
<proteinExistence type="inferred from homology"/>
<feature type="compositionally biased region" description="Polar residues" evidence="12">
    <location>
        <begin position="1"/>
        <end position="11"/>
    </location>
</feature>
<evidence type="ECO:0000256" key="9">
    <source>
        <dbReference type="ARBA" id="ARBA00023136"/>
    </source>
</evidence>
<evidence type="ECO:0000256" key="12">
    <source>
        <dbReference type="SAM" id="MobiDB-lite"/>
    </source>
</evidence>